<organism evidence="6 7">
    <name type="scientific">Elaeis guineensis var. tenera</name>
    <name type="common">Oil palm</name>
    <dbReference type="NCBI Taxonomy" id="51953"/>
    <lineage>
        <taxon>Eukaryota</taxon>
        <taxon>Viridiplantae</taxon>
        <taxon>Streptophyta</taxon>
        <taxon>Embryophyta</taxon>
        <taxon>Tracheophyta</taxon>
        <taxon>Spermatophyta</taxon>
        <taxon>Magnoliopsida</taxon>
        <taxon>Liliopsida</taxon>
        <taxon>Arecaceae</taxon>
        <taxon>Arecoideae</taxon>
        <taxon>Cocoseae</taxon>
        <taxon>Elaeidinae</taxon>
        <taxon>Elaeis</taxon>
    </lineage>
</organism>
<dbReference type="GO" id="GO:0016616">
    <property type="term" value="F:oxidoreductase activity, acting on the CH-OH group of donors, NAD or NADP as acceptor"/>
    <property type="evidence" value="ECO:0007669"/>
    <property type="project" value="InterPro"/>
</dbReference>
<dbReference type="InterPro" id="IPR036291">
    <property type="entry name" value="NAD(P)-bd_dom_sf"/>
</dbReference>
<dbReference type="PANTHER" id="PTHR42683">
    <property type="entry name" value="ALDEHYDE REDUCTASE"/>
    <property type="match status" value="1"/>
</dbReference>
<keyword evidence="6" id="KW-1185">Reference proteome</keyword>
<proteinExistence type="predicted"/>
<evidence type="ECO:0000313" key="7">
    <source>
        <dbReference type="RefSeq" id="XP_019703757.1"/>
    </source>
</evidence>
<keyword evidence="1" id="KW-0479">Metal-binding</keyword>
<protein>
    <submittedName>
        <fullName evidence="7">Probable mannitol dehydrogenase</fullName>
    </submittedName>
</protein>
<keyword evidence="5" id="KW-1133">Transmembrane helix</keyword>
<accession>A0A6J0PES1</accession>
<feature type="transmembrane region" description="Helical" evidence="5">
    <location>
        <begin position="191"/>
        <end position="210"/>
    </location>
</feature>
<dbReference type="SUPFAM" id="SSF51735">
    <property type="entry name" value="NAD(P)-binding Rossmann-fold domains"/>
    <property type="match status" value="1"/>
</dbReference>
<dbReference type="InterPro" id="IPR011032">
    <property type="entry name" value="GroES-like_sf"/>
</dbReference>
<evidence type="ECO:0000256" key="1">
    <source>
        <dbReference type="ARBA" id="ARBA00022723"/>
    </source>
</evidence>
<reference evidence="7" key="1">
    <citation type="submission" date="2025-08" db="UniProtKB">
        <authorList>
            <consortium name="RefSeq"/>
        </authorList>
    </citation>
    <scope>IDENTIFICATION</scope>
</reference>
<evidence type="ECO:0000256" key="4">
    <source>
        <dbReference type="SAM" id="MobiDB-lite"/>
    </source>
</evidence>
<dbReference type="SUPFAM" id="SSF50129">
    <property type="entry name" value="GroES-like"/>
    <property type="match status" value="1"/>
</dbReference>
<gene>
    <name evidence="7" type="primary">LOC109505478</name>
</gene>
<dbReference type="InterPro" id="IPR047109">
    <property type="entry name" value="CAD-like"/>
</dbReference>
<name>A0A6J0PES1_ELAGV</name>
<sequence>MTSDADEASDTGRTSGTDEIGHLMPTRHMIVVDEHFVVRIPDTMTFDKCAPLLCAGITAYSPLKYFGLNEPGKHVGVVGLEGGATNCWFVCFTCWSFDEMNCMDLPIGGKIVAGVCIGGMKDTQEMLDFAAKHNVTAEIELIGMDYVNKAMERLAKADVRYRFVIDIANTLTTAHIWSSKDSYICTIISDFLVAIIMFSPCSWIVVRYSILSLSYHIISLSYEILG</sequence>
<evidence type="ECO:0000256" key="2">
    <source>
        <dbReference type="ARBA" id="ARBA00022833"/>
    </source>
</evidence>
<dbReference type="Gene3D" id="3.90.180.10">
    <property type="entry name" value="Medium-chain alcohol dehydrogenases, catalytic domain"/>
    <property type="match status" value="2"/>
</dbReference>
<dbReference type="FunFam" id="3.90.180.10:FF:000100">
    <property type="entry name" value="Putative cinnamyl alcohol dehydrogenase 6"/>
    <property type="match status" value="1"/>
</dbReference>
<evidence type="ECO:0000313" key="6">
    <source>
        <dbReference type="Proteomes" id="UP000504607"/>
    </source>
</evidence>
<dbReference type="OrthoDB" id="779048at2759"/>
<dbReference type="AlphaFoldDB" id="A0A6J0PES1"/>
<keyword evidence="5" id="KW-0472">Membrane</keyword>
<dbReference type="Proteomes" id="UP000504607">
    <property type="component" value="Chromosome 2"/>
</dbReference>
<dbReference type="Gene3D" id="3.40.50.720">
    <property type="entry name" value="NAD(P)-binding Rossmann-like Domain"/>
    <property type="match status" value="2"/>
</dbReference>
<keyword evidence="5" id="KW-0812">Transmembrane</keyword>
<feature type="region of interest" description="Disordered" evidence="4">
    <location>
        <begin position="1"/>
        <end position="20"/>
    </location>
</feature>
<keyword evidence="2" id="KW-0862">Zinc</keyword>
<dbReference type="InParanoid" id="A0A6J0PES1"/>
<evidence type="ECO:0000256" key="5">
    <source>
        <dbReference type="SAM" id="Phobius"/>
    </source>
</evidence>
<keyword evidence="3" id="KW-0560">Oxidoreductase</keyword>
<evidence type="ECO:0000256" key="3">
    <source>
        <dbReference type="ARBA" id="ARBA00023002"/>
    </source>
</evidence>
<dbReference type="RefSeq" id="XP_019703757.1">
    <property type="nucleotide sequence ID" value="XM_019848198.1"/>
</dbReference>
<dbReference type="GO" id="GO:0046872">
    <property type="term" value="F:metal ion binding"/>
    <property type="evidence" value="ECO:0007669"/>
    <property type="project" value="UniProtKB-KW"/>
</dbReference>